<dbReference type="HOGENOM" id="CLU_2253704_0_0_1"/>
<organism evidence="1 2">
    <name type="scientific">Amborella trichopoda</name>
    <dbReference type="NCBI Taxonomy" id="13333"/>
    <lineage>
        <taxon>Eukaryota</taxon>
        <taxon>Viridiplantae</taxon>
        <taxon>Streptophyta</taxon>
        <taxon>Embryophyta</taxon>
        <taxon>Tracheophyta</taxon>
        <taxon>Spermatophyta</taxon>
        <taxon>Magnoliopsida</taxon>
        <taxon>Amborellales</taxon>
        <taxon>Amborellaceae</taxon>
        <taxon>Amborella</taxon>
    </lineage>
</organism>
<evidence type="ECO:0000313" key="1">
    <source>
        <dbReference type="EMBL" id="ERN13911.1"/>
    </source>
</evidence>
<gene>
    <name evidence="1" type="ORF">AMTR_s00021p00102700</name>
</gene>
<dbReference type="EMBL" id="KI392560">
    <property type="protein sequence ID" value="ERN13911.1"/>
    <property type="molecule type" value="Genomic_DNA"/>
</dbReference>
<dbReference type="Gramene" id="ERN13911">
    <property type="protein sequence ID" value="ERN13911"/>
    <property type="gene ID" value="AMTR_s00021p00102700"/>
</dbReference>
<sequence length="104" mass="10849">MVFNCDRHDASSSSLTHPVPHCTVIPLQLSIASAIPPTPDTCRPGVYSFGLLLACEGSQPLPPCTYSLSPSQSVCPASTSTSPCPFRIVLLSPGLCPNAGMFTT</sequence>
<dbReference type="Proteomes" id="UP000017836">
    <property type="component" value="Unassembled WGS sequence"/>
</dbReference>
<dbReference type="AlphaFoldDB" id="W1Q0H3"/>
<evidence type="ECO:0000313" key="2">
    <source>
        <dbReference type="Proteomes" id="UP000017836"/>
    </source>
</evidence>
<proteinExistence type="predicted"/>
<reference evidence="2" key="1">
    <citation type="journal article" date="2013" name="Science">
        <title>The Amborella genome and the evolution of flowering plants.</title>
        <authorList>
            <consortium name="Amborella Genome Project"/>
        </authorList>
    </citation>
    <scope>NUCLEOTIDE SEQUENCE [LARGE SCALE GENOMIC DNA]</scope>
</reference>
<name>W1Q0H3_AMBTC</name>
<keyword evidence="2" id="KW-1185">Reference proteome</keyword>
<accession>W1Q0H3</accession>
<protein>
    <submittedName>
        <fullName evidence="1">Uncharacterized protein</fullName>
    </submittedName>
</protein>